<evidence type="ECO:0000259" key="16">
    <source>
        <dbReference type="SMART" id="SM00904"/>
    </source>
</evidence>
<dbReference type="NCBIfam" id="NF004159">
    <property type="entry name" value="PRK05627.1-2"/>
    <property type="match status" value="1"/>
</dbReference>
<dbReference type="InterPro" id="IPR002606">
    <property type="entry name" value="Riboflavin_kinase_bac"/>
</dbReference>
<proteinExistence type="inferred from homology"/>
<keyword evidence="12" id="KW-0511">Multifunctional enzyme</keyword>
<dbReference type="NCBIfam" id="NF004163">
    <property type="entry name" value="PRK05627.1-6"/>
    <property type="match status" value="1"/>
</dbReference>
<evidence type="ECO:0000256" key="10">
    <source>
        <dbReference type="ARBA" id="ARBA00022827"/>
    </source>
</evidence>
<evidence type="ECO:0000313" key="17">
    <source>
        <dbReference type="EMBL" id="CAG9932866.1"/>
    </source>
</evidence>
<dbReference type="GO" id="GO:0008531">
    <property type="term" value="F:riboflavin kinase activity"/>
    <property type="evidence" value="ECO:0007669"/>
    <property type="project" value="UniProtKB-EC"/>
</dbReference>
<evidence type="ECO:0000256" key="13">
    <source>
        <dbReference type="ARBA" id="ARBA00047880"/>
    </source>
</evidence>
<comment type="catalytic activity">
    <reaction evidence="14 15">
        <text>FMN + ATP + H(+) = FAD + diphosphate</text>
        <dbReference type="Rhea" id="RHEA:17237"/>
        <dbReference type="ChEBI" id="CHEBI:15378"/>
        <dbReference type="ChEBI" id="CHEBI:30616"/>
        <dbReference type="ChEBI" id="CHEBI:33019"/>
        <dbReference type="ChEBI" id="CHEBI:57692"/>
        <dbReference type="ChEBI" id="CHEBI:58210"/>
        <dbReference type="EC" id="2.7.7.2"/>
    </reaction>
</comment>
<dbReference type="NCBIfam" id="NF004162">
    <property type="entry name" value="PRK05627.1-5"/>
    <property type="match status" value="1"/>
</dbReference>
<dbReference type="Gene3D" id="3.40.50.620">
    <property type="entry name" value="HUPs"/>
    <property type="match status" value="1"/>
</dbReference>
<gene>
    <name evidence="17" type="primary">ribF</name>
    <name evidence="17" type="ORF">NTG6680_1613</name>
</gene>
<dbReference type="InterPro" id="IPR014729">
    <property type="entry name" value="Rossmann-like_a/b/a_fold"/>
</dbReference>
<keyword evidence="10 15" id="KW-0274">FAD</keyword>
<organism evidence="17 18">
    <name type="scientific">Candidatus Nitrotoga arctica</name>
    <dbReference type="NCBI Taxonomy" id="453162"/>
    <lineage>
        <taxon>Bacteria</taxon>
        <taxon>Pseudomonadati</taxon>
        <taxon>Pseudomonadota</taxon>
        <taxon>Betaproteobacteria</taxon>
        <taxon>Nitrosomonadales</taxon>
        <taxon>Gallionellaceae</taxon>
        <taxon>Candidatus Nitrotoga</taxon>
    </lineage>
</organism>
<dbReference type="SUPFAM" id="SSF52374">
    <property type="entry name" value="Nucleotidylyl transferase"/>
    <property type="match status" value="1"/>
</dbReference>
<accession>A0ABM8YZB5</accession>
<dbReference type="GO" id="GO:0003919">
    <property type="term" value="F:FMN adenylyltransferase activity"/>
    <property type="evidence" value="ECO:0007669"/>
    <property type="project" value="UniProtKB-EC"/>
</dbReference>
<keyword evidence="9 15" id="KW-0418">Kinase</keyword>
<sequence length="308" mass="34373">MLIFRGLNSTDKKPVALTIGNFDGVHLGHQALLKQLRMAAQLLGLPTAVLVFEPHPREFFTPQEAPARLTSMREKLEFFATLDIDRVYVCRFNSSFAQMSAVDFIHALSDKLAAKFVLIGDDFRFGNRRSGDFALMEKIGGQQGFKVKDMHSVSHSGVRISSTAVRAALVEGDLRAAQRYLGRPYSISGRVVHGDGLGKQLGFPTANIQLKHNRPPLTGIFVVRVQGDGLPSMQGVASLGVRPTVKQNGKPVLEVHLFDFSGEIYNKHLHVDFLHKLRDEVKYLDLQSLTQQIELDVCNAKQWFIQHD</sequence>
<dbReference type="CDD" id="cd02064">
    <property type="entry name" value="FAD_synthetase_N"/>
    <property type="match status" value="1"/>
</dbReference>
<dbReference type="NCBIfam" id="TIGR00083">
    <property type="entry name" value="ribF"/>
    <property type="match status" value="1"/>
</dbReference>
<dbReference type="SUPFAM" id="SSF82114">
    <property type="entry name" value="Riboflavin kinase-like"/>
    <property type="match status" value="1"/>
</dbReference>
<keyword evidence="11 15" id="KW-0067">ATP-binding</keyword>
<evidence type="ECO:0000313" key="18">
    <source>
        <dbReference type="Proteomes" id="UP000839052"/>
    </source>
</evidence>
<evidence type="ECO:0000256" key="4">
    <source>
        <dbReference type="ARBA" id="ARBA00022630"/>
    </source>
</evidence>
<evidence type="ECO:0000256" key="6">
    <source>
        <dbReference type="ARBA" id="ARBA00022679"/>
    </source>
</evidence>
<evidence type="ECO:0000256" key="1">
    <source>
        <dbReference type="ARBA" id="ARBA00002121"/>
    </source>
</evidence>
<keyword evidence="8 15" id="KW-0547">Nucleotide-binding</keyword>
<dbReference type="InterPro" id="IPR015864">
    <property type="entry name" value="FAD_synthase"/>
</dbReference>
<evidence type="ECO:0000256" key="5">
    <source>
        <dbReference type="ARBA" id="ARBA00022643"/>
    </source>
</evidence>
<dbReference type="PANTHER" id="PTHR22749:SF6">
    <property type="entry name" value="RIBOFLAVIN KINASE"/>
    <property type="match status" value="1"/>
</dbReference>
<evidence type="ECO:0000256" key="2">
    <source>
        <dbReference type="ARBA" id="ARBA00004726"/>
    </source>
</evidence>
<evidence type="ECO:0000256" key="8">
    <source>
        <dbReference type="ARBA" id="ARBA00022741"/>
    </source>
</evidence>
<evidence type="ECO:0000256" key="12">
    <source>
        <dbReference type="ARBA" id="ARBA00023268"/>
    </source>
</evidence>
<dbReference type="EC" id="2.7.1.26" evidence="15"/>
<dbReference type="SMART" id="SM00904">
    <property type="entry name" value="Flavokinase"/>
    <property type="match status" value="1"/>
</dbReference>
<name>A0ABM8YZB5_9PROT</name>
<dbReference type="Proteomes" id="UP000839052">
    <property type="component" value="Chromosome"/>
</dbReference>
<keyword evidence="7 15" id="KW-0548">Nucleotidyltransferase</keyword>
<dbReference type="InterPro" id="IPR023465">
    <property type="entry name" value="Riboflavin_kinase_dom_sf"/>
</dbReference>
<comment type="similarity">
    <text evidence="15">Belongs to the ribF family.</text>
</comment>
<dbReference type="InterPro" id="IPR023468">
    <property type="entry name" value="Riboflavin_kinase"/>
</dbReference>
<evidence type="ECO:0000256" key="9">
    <source>
        <dbReference type="ARBA" id="ARBA00022777"/>
    </source>
</evidence>
<keyword evidence="4 15" id="KW-0285">Flavoprotein</keyword>
<evidence type="ECO:0000256" key="7">
    <source>
        <dbReference type="ARBA" id="ARBA00022695"/>
    </source>
</evidence>
<evidence type="ECO:0000256" key="3">
    <source>
        <dbReference type="ARBA" id="ARBA00005201"/>
    </source>
</evidence>
<comment type="pathway">
    <text evidence="3 15">Cofactor biosynthesis; FMN biosynthesis; FMN from riboflavin (ATP route): step 1/1.</text>
</comment>
<dbReference type="Pfam" id="PF06574">
    <property type="entry name" value="FAD_syn"/>
    <property type="match status" value="1"/>
</dbReference>
<dbReference type="EMBL" id="OU912926">
    <property type="protein sequence ID" value="CAG9932866.1"/>
    <property type="molecule type" value="Genomic_DNA"/>
</dbReference>
<keyword evidence="5 15" id="KW-0288">FMN</keyword>
<dbReference type="InterPro" id="IPR015865">
    <property type="entry name" value="Riboflavin_kinase_bac/euk"/>
</dbReference>
<feature type="domain" description="Riboflavin kinase" evidence="16">
    <location>
        <begin position="180"/>
        <end position="305"/>
    </location>
</feature>
<comment type="pathway">
    <text evidence="2 15">Cofactor biosynthesis; FAD biosynthesis; FAD from FMN: step 1/1.</text>
</comment>
<comment type="function">
    <text evidence="1">Catalyzes the phosphorylation of riboflavin to FMN followed by the adenylation of FMN to FAD.</text>
</comment>
<evidence type="ECO:0000256" key="11">
    <source>
        <dbReference type="ARBA" id="ARBA00022840"/>
    </source>
</evidence>
<dbReference type="Pfam" id="PF01687">
    <property type="entry name" value="Flavokinase"/>
    <property type="match status" value="1"/>
</dbReference>
<keyword evidence="18" id="KW-1185">Reference proteome</keyword>
<protein>
    <recommendedName>
        <fullName evidence="15">Riboflavin biosynthesis protein</fullName>
    </recommendedName>
    <domain>
        <recommendedName>
            <fullName evidence="15">Riboflavin kinase</fullName>
            <ecNumber evidence="15">2.7.1.26</ecNumber>
        </recommendedName>
        <alternativeName>
            <fullName evidence="15">Flavokinase</fullName>
        </alternativeName>
    </domain>
    <domain>
        <recommendedName>
            <fullName evidence="15">FMN adenylyltransferase</fullName>
            <ecNumber evidence="15">2.7.7.2</ecNumber>
        </recommendedName>
        <alternativeName>
            <fullName evidence="15">FAD pyrophosphorylase</fullName>
        </alternativeName>
        <alternativeName>
            <fullName evidence="15">FAD synthase</fullName>
        </alternativeName>
    </domain>
</protein>
<dbReference type="PANTHER" id="PTHR22749">
    <property type="entry name" value="RIBOFLAVIN KINASE/FMN ADENYLYLTRANSFERASE"/>
    <property type="match status" value="1"/>
</dbReference>
<dbReference type="RefSeq" id="WP_239796748.1">
    <property type="nucleotide sequence ID" value="NZ_OU912926.1"/>
</dbReference>
<evidence type="ECO:0000256" key="14">
    <source>
        <dbReference type="ARBA" id="ARBA00049494"/>
    </source>
</evidence>
<evidence type="ECO:0000256" key="15">
    <source>
        <dbReference type="PIRNR" id="PIRNR004491"/>
    </source>
</evidence>
<dbReference type="EC" id="2.7.7.2" evidence="15"/>
<reference evidence="17 18" key="1">
    <citation type="submission" date="2021-10" db="EMBL/GenBank/DDBJ databases">
        <authorList>
            <person name="Koch H."/>
        </authorList>
    </citation>
    <scope>NUCLEOTIDE SEQUENCE [LARGE SCALE GENOMIC DNA]</scope>
    <source>
        <strain evidence="17">6680</strain>
    </source>
</reference>
<keyword evidence="6 15" id="KW-0808">Transferase</keyword>
<comment type="catalytic activity">
    <reaction evidence="13 15">
        <text>riboflavin + ATP = FMN + ADP + H(+)</text>
        <dbReference type="Rhea" id="RHEA:14357"/>
        <dbReference type="ChEBI" id="CHEBI:15378"/>
        <dbReference type="ChEBI" id="CHEBI:30616"/>
        <dbReference type="ChEBI" id="CHEBI:57986"/>
        <dbReference type="ChEBI" id="CHEBI:58210"/>
        <dbReference type="ChEBI" id="CHEBI:456216"/>
        <dbReference type="EC" id="2.7.1.26"/>
    </reaction>
</comment>
<dbReference type="Gene3D" id="2.40.30.30">
    <property type="entry name" value="Riboflavin kinase-like"/>
    <property type="match status" value="1"/>
</dbReference>
<dbReference type="NCBIfam" id="NF004160">
    <property type="entry name" value="PRK05627.1-3"/>
    <property type="match status" value="1"/>
</dbReference>
<dbReference type="PIRSF" id="PIRSF004491">
    <property type="entry name" value="FAD_Synth"/>
    <property type="match status" value="1"/>
</dbReference>